<gene>
    <name evidence="1" type="ORF">TNCT_242021</name>
</gene>
<dbReference type="EMBL" id="BMAO01013805">
    <property type="protein sequence ID" value="GFQ91064.1"/>
    <property type="molecule type" value="Genomic_DNA"/>
</dbReference>
<protein>
    <submittedName>
        <fullName evidence="1">Uncharacterized protein</fullName>
    </submittedName>
</protein>
<reference evidence="1" key="1">
    <citation type="submission" date="2020-07" db="EMBL/GenBank/DDBJ databases">
        <title>Multicomponent nature underlies the extraordinary mechanical properties of spider dragline silk.</title>
        <authorList>
            <person name="Kono N."/>
            <person name="Nakamura H."/>
            <person name="Mori M."/>
            <person name="Yoshida Y."/>
            <person name="Ohtoshi R."/>
            <person name="Malay A.D."/>
            <person name="Moran D.A.P."/>
            <person name="Tomita M."/>
            <person name="Numata K."/>
            <person name="Arakawa K."/>
        </authorList>
    </citation>
    <scope>NUCLEOTIDE SEQUENCE</scope>
</reference>
<evidence type="ECO:0000313" key="2">
    <source>
        <dbReference type="Proteomes" id="UP000887116"/>
    </source>
</evidence>
<proteinExistence type="predicted"/>
<accession>A0A8X6FZR2</accession>
<name>A0A8X6FZR2_TRICU</name>
<evidence type="ECO:0000313" key="1">
    <source>
        <dbReference type="EMBL" id="GFQ91064.1"/>
    </source>
</evidence>
<dbReference type="Proteomes" id="UP000887116">
    <property type="component" value="Unassembled WGS sequence"/>
</dbReference>
<dbReference type="AlphaFoldDB" id="A0A8X6FZR2"/>
<comment type="caution">
    <text evidence="1">The sequence shown here is derived from an EMBL/GenBank/DDBJ whole genome shotgun (WGS) entry which is preliminary data.</text>
</comment>
<sequence length="147" mass="17196">MLYYYLIICMHNAVGKGEYRILKIERFIPEAFKCHNSAEYVLFIERLWILQSRSKQSNCSAPLESSWSYFQFISFGIKKSEEFSKQIVLHWIPGGVTGNELADHLAKMGASIQQTTRKAIPFTSDKCIIRKKDERLHFSSVHREKFQ</sequence>
<organism evidence="1 2">
    <name type="scientific">Trichonephila clavata</name>
    <name type="common">Joro spider</name>
    <name type="synonym">Nephila clavata</name>
    <dbReference type="NCBI Taxonomy" id="2740835"/>
    <lineage>
        <taxon>Eukaryota</taxon>
        <taxon>Metazoa</taxon>
        <taxon>Ecdysozoa</taxon>
        <taxon>Arthropoda</taxon>
        <taxon>Chelicerata</taxon>
        <taxon>Arachnida</taxon>
        <taxon>Araneae</taxon>
        <taxon>Araneomorphae</taxon>
        <taxon>Entelegynae</taxon>
        <taxon>Araneoidea</taxon>
        <taxon>Nephilidae</taxon>
        <taxon>Trichonephila</taxon>
    </lineage>
</organism>
<keyword evidence="2" id="KW-1185">Reference proteome</keyword>